<evidence type="ECO:0000256" key="1">
    <source>
        <dbReference type="SAM" id="MobiDB-lite"/>
    </source>
</evidence>
<feature type="region of interest" description="Disordered" evidence="1">
    <location>
        <begin position="1"/>
        <end position="28"/>
    </location>
</feature>
<dbReference type="Proteomes" id="UP000278006">
    <property type="component" value="Unassembled WGS sequence"/>
</dbReference>
<dbReference type="EMBL" id="RDQO01000003">
    <property type="protein sequence ID" value="RMX05731.1"/>
    <property type="molecule type" value="Genomic_DNA"/>
</dbReference>
<name>A0A3M6QSB0_9BURK</name>
<accession>A0A3M6QSB0</accession>
<sequence length="532" mass="55697">MIAACGGGDDGDGTEPIDTTPAPGQIGTGEFNANTYLVTAADSAGSSLTADTFTLIKPQAAVHKVGDVLVIDAHGGRLVRIVGVRQTDAEIHYQYEQASLAQAFKHLDIHMQGALTAEDLGDLSDQQGDPEIALEWVTAADAKSAAADIAQEKIEASTHQLQISYKNLGFQTGSGITINGQSSFQLNPDFSIQLSRTSDQAIPELEFTAKVSPDLDTSVTIGSQYGGQVSYTLDKDFPLKPIRRIIIVPVGGVPVPVPFWVQPVVNVSGGVSGTAGSSFSTTQNYGVGGEFGFSRVRGSGFDAVANVSPRSSMDVSDVESEFGVTLTAPKLELYFKIYSVAGPFFDVGLESSLIGKGGVQGEPPVEGVEVEGSAAIVANAGLKAGLDLGDIDGVAKLLGNVSFEYSPISIKVYSYELFQKTWFFPYTGRASIVVNDNGNVADDIFEVALDGTVVGRTNKGGSGQFRLKDLRPGERTLTLTTIEDDAPPGTYEITLSDGLTFANGSTYRSGTLSLGASTSFTVIVPSTSTGSP</sequence>
<gene>
    <name evidence="2" type="ORF">D8I35_11175</name>
</gene>
<dbReference type="AlphaFoldDB" id="A0A3M6QSB0"/>
<organism evidence="2 3">
    <name type="scientific">Corticibacter populi</name>
    <dbReference type="NCBI Taxonomy" id="1550736"/>
    <lineage>
        <taxon>Bacteria</taxon>
        <taxon>Pseudomonadati</taxon>
        <taxon>Pseudomonadota</taxon>
        <taxon>Betaproteobacteria</taxon>
        <taxon>Burkholderiales</taxon>
        <taxon>Comamonadaceae</taxon>
        <taxon>Corticibacter</taxon>
    </lineage>
</organism>
<protein>
    <submittedName>
        <fullName evidence="2">Uncharacterized protein</fullName>
    </submittedName>
</protein>
<evidence type="ECO:0000313" key="2">
    <source>
        <dbReference type="EMBL" id="RMX05731.1"/>
    </source>
</evidence>
<comment type="caution">
    <text evidence="2">The sequence shown here is derived from an EMBL/GenBank/DDBJ whole genome shotgun (WGS) entry which is preliminary data.</text>
</comment>
<evidence type="ECO:0000313" key="3">
    <source>
        <dbReference type="Proteomes" id="UP000278006"/>
    </source>
</evidence>
<proteinExistence type="predicted"/>
<reference evidence="2 3" key="1">
    <citation type="submission" date="2018-10" db="EMBL/GenBank/DDBJ databases">
        <title>Draft genome of Cortibacter populi DSM10536.</title>
        <authorList>
            <person name="Bernier A.-M."/>
            <person name="Bernard K."/>
        </authorList>
    </citation>
    <scope>NUCLEOTIDE SEQUENCE [LARGE SCALE GENOMIC DNA]</scope>
    <source>
        <strain evidence="2 3">DSM 105136</strain>
    </source>
</reference>
<keyword evidence="3" id="KW-1185">Reference proteome</keyword>